<organism evidence="2">
    <name type="scientific">Davidia involucrata</name>
    <name type="common">Dove tree</name>
    <dbReference type="NCBI Taxonomy" id="16924"/>
    <lineage>
        <taxon>Eukaryota</taxon>
        <taxon>Viridiplantae</taxon>
        <taxon>Streptophyta</taxon>
        <taxon>Embryophyta</taxon>
        <taxon>Tracheophyta</taxon>
        <taxon>Spermatophyta</taxon>
        <taxon>Magnoliopsida</taxon>
        <taxon>eudicotyledons</taxon>
        <taxon>Gunneridae</taxon>
        <taxon>Pentapetalae</taxon>
        <taxon>asterids</taxon>
        <taxon>Cornales</taxon>
        <taxon>Nyssaceae</taxon>
        <taxon>Davidia</taxon>
    </lineage>
</organism>
<accession>A0A5B6YVA5</accession>
<dbReference type="InterPro" id="IPR025724">
    <property type="entry name" value="GAG-pre-integrase_dom"/>
</dbReference>
<gene>
    <name evidence="2" type="ORF">Din_004697</name>
</gene>
<name>A0A5B6YVA5_DAVIN</name>
<protein>
    <recommendedName>
        <fullName evidence="1">GAG-pre-integrase domain-containing protein</fullName>
    </recommendedName>
</protein>
<evidence type="ECO:0000259" key="1">
    <source>
        <dbReference type="Pfam" id="PF13976"/>
    </source>
</evidence>
<sequence length="163" mass="17827">MISLPLPIPPLLPPYLLGISRLFLNRFSIHLAPILLYLFFQDPQTGKILGTGRRVGRLFELTSLHVAPPPISLVQSAASTSSSSSLHLWHSRLGHVSVGRLRSLISSGQLGFVKDESFKCLSCQLAKQPALPFNKSESISLAPFDLVAQKCPRGGVNRTFEVL</sequence>
<evidence type="ECO:0000313" key="2">
    <source>
        <dbReference type="EMBL" id="MPA35256.1"/>
    </source>
</evidence>
<feature type="domain" description="GAG-pre-integrase" evidence="1">
    <location>
        <begin position="75"/>
        <end position="128"/>
    </location>
</feature>
<dbReference type="Pfam" id="PF13976">
    <property type="entry name" value="gag_pre-integrs"/>
    <property type="match status" value="1"/>
</dbReference>
<dbReference type="AlphaFoldDB" id="A0A5B6YVA5"/>
<proteinExistence type="predicted"/>
<dbReference type="EMBL" id="GHES01004697">
    <property type="protein sequence ID" value="MPA35256.1"/>
    <property type="molecule type" value="Transcribed_RNA"/>
</dbReference>
<reference evidence="2" key="1">
    <citation type="submission" date="2019-08" db="EMBL/GenBank/DDBJ databases">
        <title>Reference gene set and small RNA set construction with multiple tissues from Davidia involucrata Baill.</title>
        <authorList>
            <person name="Yang H."/>
            <person name="Zhou C."/>
            <person name="Li G."/>
            <person name="Wang J."/>
            <person name="Gao P."/>
            <person name="Wang M."/>
            <person name="Wang R."/>
            <person name="Zhao Y."/>
        </authorList>
    </citation>
    <scope>NUCLEOTIDE SEQUENCE</scope>
    <source>
        <tissue evidence="2">Mixed with DoveR01_LX</tissue>
    </source>
</reference>